<dbReference type="RefSeq" id="WP_107652855.1">
    <property type="nucleotide sequence ID" value="NZ_PZJX01000064.1"/>
</dbReference>
<comment type="caution">
    <text evidence="1">The sequence shown here is derived from an EMBL/GenBank/DDBJ whole genome shotgun (WGS) entry which is preliminary data.</text>
</comment>
<proteinExistence type="predicted"/>
<gene>
    <name evidence="1" type="ORF">C9427_31235</name>
</gene>
<sequence>MSTPIVRTATESRKSVAAWRRQGMKVAVVSTKAPLHEGHLSLVRAAHQRADRVILPPTYARSMRTPPAGAARRQMLYAPDAREMYLEWLPPRSR</sequence>
<accession>A0A2T4ILL7</accession>
<name>A0A2T4ILL7_9HYPH</name>
<dbReference type="GO" id="GO:0015940">
    <property type="term" value="P:pantothenate biosynthetic process"/>
    <property type="evidence" value="ECO:0007669"/>
    <property type="project" value="InterPro"/>
</dbReference>
<evidence type="ECO:0008006" key="3">
    <source>
        <dbReference type="Google" id="ProtNLM"/>
    </source>
</evidence>
<dbReference type="AlphaFoldDB" id="A0A2T4ILL7"/>
<dbReference type="InterPro" id="IPR014729">
    <property type="entry name" value="Rossmann-like_a/b/a_fold"/>
</dbReference>
<dbReference type="InterPro" id="IPR003721">
    <property type="entry name" value="Pantoate_ligase"/>
</dbReference>
<dbReference type="SUPFAM" id="SSF52374">
    <property type="entry name" value="Nucleotidylyl transferase"/>
    <property type="match status" value="1"/>
</dbReference>
<dbReference type="Proteomes" id="UP000240259">
    <property type="component" value="Unassembled WGS sequence"/>
</dbReference>
<dbReference type="OrthoDB" id="9773087at2"/>
<dbReference type="Gene3D" id="3.40.50.620">
    <property type="entry name" value="HUPs"/>
    <property type="match status" value="1"/>
</dbReference>
<dbReference type="EMBL" id="PZJX01000064">
    <property type="protein sequence ID" value="PTE06539.1"/>
    <property type="molecule type" value="Genomic_DNA"/>
</dbReference>
<protein>
    <recommendedName>
        <fullName evidence="3">Pantoate--beta-alanine ligase</fullName>
    </recommendedName>
</protein>
<dbReference type="Pfam" id="PF02569">
    <property type="entry name" value="Pantoate_ligase"/>
    <property type="match status" value="1"/>
</dbReference>
<keyword evidence="2" id="KW-1185">Reference proteome</keyword>
<reference evidence="1 2" key="1">
    <citation type="submission" date="2018-03" db="EMBL/GenBank/DDBJ databases">
        <title>Genome sequence of the symbiotic type strain Mesorhizobium helmanticense CSLC115NT isolated from Lotus corniculatus nodules.</title>
        <authorList>
            <person name="Sannazzaro A.I."/>
            <person name="Torres Tejerizo G.A."/>
            <person name="Dip D."/>
            <person name="Caballero M."/>
            <person name="Pistorio M."/>
            <person name="Estrella M.J."/>
        </authorList>
    </citation>
    <scope>NUCLEOTIDE SEQUENCE [LARGE SCALE GENOMIC DNA]</scope>
    <source>
        <strain evidence="1 2">CSLC115N</strain>
    </source>
</reference>
<dbReference type="GO" id="GO:0004592">
    <property type="term" value="F:pantoate-beta-alanine ligase activity"/>
    <property type="evidence" value="ECO:0007669"/>
    <property type="project" value="InterPro"/>
</dbReference>
<organism evidence="1 2">
    <name type="scientific">Mesorhizobium helmanticense</name>
    <dbReference type="NCBI Taxonomy" id="1776423"/>
    <lineage>
        <taxon>Bacteria</taxon>
        <taxon>Pseudomonadati</taxon>
        <taxon>Pseudomonadota</taxon>
        <taxon>Alphaproteobacteria</taxon>
        <taxon>Hyphomicrobiales</taxon>
        <taxon>Phyllobacteriaceae</taxon>
        <taxon>Mesorhizobium</taxon>
    </lineage>
</organism>
<evidence type="ECO:0000313" key="1">
    <source>
        <dbReference type="EMBL" id="PTE06539.1"/>
    </source>
</evidence>
<evidence type="ECO:0000313" key="2">
    <source>
        <dbReference type="Proteomes" id="UP000240259"/>
    </source>
</evidence>